<evidence type="ECO:0000313" key="1">
    <source>
        <dbReference type="EMBL" id="EER44305.1"/>
    </source>
</evidence>
<name>C6H7D4_AJECH</name>
<protein>
    <submittedName>
        <fullName evidence="1">Uncharacterized protein</fullName>
    </submittedName>
</protein>
<dbReference type="AlphaFoldDB" id="C6H7D4"/>
<dbReference type="Proteomes" id="UP000002624">
    <property type="component" value="Unassembled WGS sequence"/>
</dbReference>
<evidence type="ECO:0000313" key="2">
    <source>
        <dbReference type="Proteomes" id="UP000002624"/>
    </source>
</evidence>
<reference evidence="2" key="1">
    <citation type="submission" date="2009-05" db="EMBL/GenBank/DDBJ databases">
        <title>The genome sequence of Ajellomyces capsulatus strain H143.</title>
        <authorList>
            <person name="Champion M."/>
            <person name="Cuomo C.A."/>
            <person name="Ma L.-J."/>
            <person name="Henn M.R."/>
            <person name="Sil A."/>
            <person name="Goldman B."/>
            <person name="Young S.K."/>
            <person name="Kodira C.D."/>
            <person name="Zeng Q."/>
            <person name="Koehrsen M."/>
            <person name="Alvarado L."/>
            <person name="Berlin A.M."/>
            <person name="Borenstein D."/>
            <person name="Chen Z."/>
            <person name="Engels R."/>
            <person name="Freedman E."/>
            <person name="Gellesch M."/>
            <person name="Goldberg J."/>
            <person name="Griggs A."/>
            <person name="Gujja S."/>
            <person name="Heiman D.I."/>
            <person name="Hepburn T.A."/>
            <person name="Howarth C."/>
            <person name="Jen D."/>
            <person name="Larson L."/>
            <person name="Lewis B."/>
            <person name="Mehta T."/>
            <person name="Park D."/>
            <person name="Pearson M."/>
            <person name="Roberts A."/>
            <person name="Saif S."/>
            <person name="Shea T.D."/>
            <person name="Shenoy N."/>
            <person name="Sisk P."/>
            <person name="Stolte C."/>
            <person name="Sykes S."/>
            <person name="Walk T."/>
            <person name="White J."/>
            <person name="Yandava C."/>
            <person name="Klein B."/>
            <person name="McEwen J.G."/>
            <person name="Puccia R."/>
            <person name="Goldman G.H."/>
            <person name="Felipe M.S."/>
            <person name="Nino-Vega G."/>
            <person name="San-Blas G."/>
            <person name="Taylor J.W."/>
            <person name="Mendoza L."/>
            <person name="Galagan J.E."/>
            <person name="Nusbaum C."/>
            <person name="Birren B.W."/>
        </authorList>
    </citation>
    <scope>NUCLEOTIDE SEQUENCE [LARGE SCALE GENOMIC DNA]</scope>
    <source>
        <strain evidence="2">H143</strain>
    </source>
</reference>
<dbReference type="EMBL" id="GG692420">
    <property type="protein sequence ID" value="EER44305.1"/>
    <property type="molecule type" value="Genomic_DNA"/>
</dbReference>
<dbReference type="HOGENOM" id="CLU_1969926_0_0_1"/>
<proteinExistence type="predicted"/>
<gene>
    <name evidence="1" type="ORF">HCDG_02335</name>
</gene>
<accession>C6H7D4</accession>
<organism evidence="1 2">
    <name type="scientific">Ajellomyces capsulatus (strain H143)</name>
    <name type="common">Darling's disease fungus</name>
    <name type="synonym">Histoplasma capsulatum</name>
    <dbReference type="NCBI Taxonomy" id="544712"/>
    <lineage>
        <taxon>Eukaryota</taxon>
        <taxon>Fungi</taxon>
        <taxon>Dikarya</taxon>
        <taxon>Ascomycota</taxon>
        <taxon>Pezizomycotina</taxon>
        <taxon>Eurotiomycetes</taxon>
        <taxon>Eurotiomycetidae</taxon>
        <taxon>Onygenales</taxon>
        <taxon>Ajellomycetaceae</taxon>
        <taxon>Histoplasma</taxon>
    </lineage>
</organism>
<dbReference type="VEuPathDB" id="FungiDB:HCDG_02335"/>
<sequence>MAVVFLKGSGVYLPGTVDNKLECYTTVGGILMGLGKVAETSRGNGHNDDVTIQGCMSAWTSCRVLAGQSIKLASKQVEKFQRILPNIGQSWGQMANNDVVACCTSTSAVPALHGLTRPNAEYSQSTN</sequence>